<dbReference type="PROSITE" id="PS00012">
    <property type="entry name" value="PHOSPHOPANTETHEINE"/>
    <property type="match status" value="1"/>
</dbReference>
<dbReference type="CDD" id="cd05930">
    <property type="entry name" value="A_NRPS"/>
    <property type="match status" value="1"/>
</dbReference>
<comment type="catalytic activity">
    <reaction evidence="16">
        <text>a (3R)-hydroxyacyl-[ACP] = a (2E)-enoyl-[ACP] + H2O</text>
        <dbReference type="Rhea" id="RHEA:13097"/>
        <dbReference type="Rhea" id="RHEA-COMP:9925"/>
        <dbReference type="Rhea" id="RHEA-COMP:9945"/>
        <dbReference type="ChEBI" id="CHEBI:15377"/>
        <dbReference type="ChEBI" id="CHEBI:78784"/>
        <dbReference type="ChEBI" id="CHEBI:78827"/>
        <dbReference type="EC" id="4.2.1.59"/>
    </reaction>
    <physiologicalReaction direction="left-to-right" evidence="16">
        <dbReference type="Rhea" id="RHEA:13098"/>
    </physiologicalReaction>
</comment>
<comment type="similarity">
    <text evidence="22">In the C-terminal section; belongs to the NRP synthetase family.</text>
</comment>
<evidence type="ECO:0000256" key="16">
    <source>
        <dbReference type="ARBA" id="ARBA00023394"/>
    </source>
</evidence>
<dbReference type="SUPFAM" id="SSF53901">
    <property type="entry name" value="Thiolase-like"/>
    <property type="match status" value="1"/>
</dbReference>
<dbReference type="SUPFAM" id="SSF52777">
    <property type="entry name" value="CoA-dependent acyltransferases"/>
    <property type="match status" value="4"/>
</dbReference>
<evidence type="ECO:0000256" key="9">
    <source>
        <dbReference type="ARBA" id="ARBA00023239"/>
    </source>
</evidence>
<comment type="caution">
    <text evidence="58">The sequence shown here is derived from an EMBL/GenBank/DDBJ whole genome shotgun (WGS) entry which is preliminary data.</text>
</comment>
<dbReference type="GO" id="GO:0019171">
    <property type="term" value="F:(3R)-hydroxyacyl-[acyl-carrier-protein] dehydratase activity"/>
    <property type="evidence" value="ECO:0007669"/>
    <property type="project" value="UniProtKB-EC"/>
</dbReference>
<evidence type="ECO:0000256" key="13">
    <source>
        <dbReference type="ARBA" id="ARBA00023351"/>
    </source>
</evidence>
<dbReference type="Gene3D" id="3.40.366.10">
    <property type="entry name" value="Malonyl-Coenzyme A Acyl Carrier Protein, domain 2"/>
    <property type="match status" value="1"/>
</dbReference>
<evidence type="ECO:0000256" key="53">
    <source>
        <dbReference type="PROSITE-ProRule" id="PRU01363"/>
    </source>
</evidence>
<dbReference type="InterPro" id="IPR049551">
    <property type="entry name" value="PKS_DH_C"/>
</dbReference>
<evidence type="ECO:0000256" key="34">
    <source>
        <dbReference type="ARBA" id="ARBA00048051"/>
    </source>
</evidence>
<evidence type="ECO:0000256" key="46">
    <source>
        <dbReference type="ARBA" id="ARBA00049171"/>
    </source>
</evidence>
<dbReference type="Pfam" id="PF22953">
    <property type="entry name" value="SpnB_Rossmann"/>
    <property type="match status" value="1"/>
</dbReference>
<keyword evidence="10" id="KW-0511">Multifunctional enzyme</keyword>
<dbReference type="InterPro" id="IPR014043">
    <property type="entry name" value="Acyl_transferase_dom"/>
</dbReference>
<comment type="catalytic activity">
    <reaction evidence="14">
        <text>(3R)-hydroxyhexanoyl-[ACP] = (2E)-hexenoyl-[ACP] + H2O</text>
        <dbReference type="Rhea" id="RHEA:41828"/>
        <dbReference type="Rhea" id="RHEA-COMP:9630"/>
        <dbReference type="Rhea" id="RHEA-COMP:9631"/>
        <dbReference type="ChEBI" id="CHEBI:15377"/>
        <dbReference type="ChEBI" id="CHEBI:78457"/>
        <dbReference type="ChEBI" id="CHEBI:78458"/>
    </reaction>
    <physiologicalReaction direction="left-to-right" evidence="14">
        <dbReference type="Rhea" id="RHEA:41829"/>
    </physiologicalReaction>
</comment>
<dbReference type="Pfam" id="PF00698">
    <property type="entry name" value="Acyl_transf_1"/>
    <property type="match status" value="1"/>
</dbReference>
<evidence type="ECO:0000256" key="31">
    <source>
        <dbReference type="ARBA" id="ARBA00047897"/>
    </source>
</evidence>
<dbReference type="EMBL" id="PTIX01000001">
    <property type="protein sequence ID" value="PPK71456.1"/>
    <property type="molecule type" value="Genomic_DNA"/>
</dbReference>
<dbReference type="FunFam" id="3.40.50.980:FF:000002">
    <property type="entry name" value="Enterobactin synthetase component F"/>
    <property type="match status" value="1"/>
</dbReference>
<evidence type="ECO:0000259" key="55">
    <source>
        <dbReference type="PROSITE" id="PS50075"/>
    </source>
</evidence>
<comment type="catalytic activity">
    <reaction evidence="51">
        <text>(2E)-decenoyl-[ACP] + NADPH + H(+) = decanoyl-[ACP] + NADP(+)</text>
        <dbReference type="Rhea" id="RHEA:41864"/>
        <dbReference type="Rhea" id="RHEA-COMP:9639"/>
        <dbReference type="Rhea" id="RHEA-COMP:9640"/>
        <dbReference type="ChEBI" id="CHEBI:15378"/>
        <dbReference type="ChEBI" id="CHEBI:57783"/>
        <dbReference type="ChEBI" id="CHEBI:58349"/>
        <dbReference type="ChEBI" id="CHEBI:78467"/>
        <dbReference type="ChEBI" id="CHEBI:78468"/>
    </reaction>
    <physiologicalReaction direction="left-to-right" evidence="51">
        <dbReference type="Rhea" id="RHEA:41865"/>
    </physiologicalReaction>
</comment>
<dbReference type="PROSITE" id="PS00606">
    <property type="entry name" value="KS3_1"/>
    <property type="match status" value="1"/>
</dbReference>
<feature type="domain" description="Carrier" evidence="55">
    <location>
        <begin position="1883"/>
        <end position="1958"/>
    </location>
</feature>
<comment type="catalytic activity">
    <reaction evidence="46">
        <text>(2E)-tetradecenoyl-[ACP] + NADPH + H(+) = tetradecanoyl-[ACP] + NADP(+)</text>
        <dbReference type="Rhea" id="RHEA:41896"/>
        <dbReference type="Rhea" id="RHEA-COMP:9647"/>
        <dbReference type="Rhea" id="RHEA-COMP:9648"/>
        <dbReference type="ChEBI" id="CHEBI:15378"/>
        <dbReference type="ChEBI" id="CHEBI:57783"/>
        <dbReference type="ChEBI" id="CHEBI:58349"/>
        <dbReference type="ChEBI" id="CHEBI:78475"/>
        <dbReference type="ChEBI" id="CHEBI:78477"/>
    </reaction>
    <physiologicalReaction direction="left-to-right" evidence="46">
        <dbReference type="Rhea" id="RHEA:41897"/>
    </physiologicalReaction>
</comment>
<comment type="catalytic activity">
    <reaction evidence="31">
        <text>(2E)-hexenoyl-[ACP] + NADPH + H(+) = hexanoyl-[ACP] + NADP(+)</text>
        <dbReference type="Rhea" id="RHEA:41832"/>
        <dbReference type="Rhea" id="RHEA-COMP:9631"/>
        <dbReference type="Rhea" id="RHEA-COMP:9632"/>
        <dbReference type="ChEBI" id="CHEBI:15378"/>
        <dbReference type="ChEBI" id="CHEBI:57783"/>
        <dbReference type="ChEBI" id="CHEBI:58349"/>
        <dbReference type="ChEBI" id="CHEBI:78458"/>
        <dbReference type="ChEBI" id="CHEBI:78459"/>
    </reaction>
    <physiologicalReaction direction="left-to-right" evidence="31">
        <dbReference type="Rhea" id="RHEA:41833"/>
    </physiologicalReaction>
</comment>
<evidence type="ECO:0000256" key="22">
    <source>
        <dbReference type="ARBA" id="ARBA00029443"/>
    </source>
</evidence>
<keyword evidence="4" id="KW-0597">Phosphoprotein</keyword>
<evidence type="ECO:0000256" key="45">
    <source>
        <dbReference type="ARBA" id="ARBA00049109"/>
    </source>
</evidence>
<dbReference type="InterPro" id="IPR001227">
    <property type="entry name" value="Ac_transferase_dom_sf"/>
</dbReference>
<evidence type="ECO:0000256" key="25">
    <source>
        <dbReference type="ARBA" id="ARBA00047400"/>
    </source>
</evidence>
<dbReference type="Gene3D" id="3.30.559.30">
    <property type="entry name" value="Nonribosomal peptide synthetase, condensation domain"/>
    <property type="match status" value="2"/>
</dbReference>
<evidence type="ECO:0000256" key="12">
    <source>
        <dbReference type="ARBA" id="ARBA00023332"/>
    </source>
</evidence>
<protein>
    <submittedName>
        <fullName evidence="58">Amino acid adenylation domain-containing protein</fullName>
    </submittedName>
</protein>
<evidence type="ECO:0000256" key="3">
    <source>
        <dbReference type="ARBA" id="ARBA00022450"/>
    </source>
</evidence>
<dbReference type="FunFam" id="3.40.366.10:FF:000002">
    <property type="entry name" value="Probable polyketide synthase 2"/>
    <property type="match status" value="1"/>
</dbReference>
<evidence type="ECO:0000256" key="19">
    <source>
        <dbReference type="ARBA" id="ARBA00023401"/>
    </source>
</evidence>
<comment type="catalytic activity">
    <reaction evidence="44">
        <text>(2E)-octadecenoyl-[ACP] + NADPH + H(+) = octadecanoyl-[ACP] + NADP(+)</text>
        <dbReference type="Rhea" id="RHEA:41928"/>
        <dbReference type="Rhea" id="RHEA-COMP:9655"/>
        <dbReference type="Rhea" id="RHEA-COMP:9656"/>
        <dbReference type="ChEBI" id="CHEBI:15378"/>
        <dbReference type="ChEBI" id="CHEBI:57783"/>
        <dbReference type="ChEBI" id="CHEBI:58349"/>
        <dbReference type="ChEBI" id="CHEBI:78489"/>
        <dbReference type="ChEBI" id="CHEBI:78495"/>
    </reaction>
    <physiologicalReaction direction="left-to-right" evidence="44">
        <dbReference type="Rhea" id="RHEA:41929"/>
    </physiologicalReaction>
</comment>
<keyword evidence="11" id="KW-0012">Acyltransferase</keyword>
<evidence type="ECO:0000313" key="59">
    <source>
        <dbReference type="Proteomes" id="UP000239203"/>
    </source>
</evidence>
<dbReference type="Gene3D" id="3.30.300.30">
    <property type="match status" value="2"/>
</dbReference>
<keyword evidence="5" id="KW-0808">Transferase</keyword>
<evidence type="ECO:0000256" key="37">
    <source>
        <dbReference type="ARBA" id="ARBA00048420"/>
    </source>
</evidence>
<evidence type="ECO:0000259" key="56">
    <source>
        <dbReference type="PROSITE" id="PS52004"/>
    </source>
</evidence>
<evidence type="ECO:0000256" key="28">
    <source>
        <dbReference type="ARBA" id="ARBA00047500"/>
    </source>
</evidence>
<dbReference type="SMART" id="SM00827">
    <property type="entry name" value="PKS_AT"/>
    <property type="match status" value="1"/>
</dbReference>
<dbReference type="GO" id="GO:0044550">
    <property type="term" value="P:secondary metabolite biosynthetic process"/>
    <property type="evidence" value="ECO:0007669"/>
    <property type="project" value="UniProtKB-ARBA"/>
</dbReference>
<comment type="catalytic activity">
    <reaction evidence="32">
        <text>3-oxobutanoyl-[ACP] + NADPH + H(+) = (3R)-hydroxybutanoyl-[ACP] + NADP(+)</text>
        <dbReference type="Rhea" id="RHEA:41804"/>
        <dbReference type="Rhea" id="RHEA-COMP:9625"/>
        <dbReference type="Rhea" id="RHEA-COMP:9626"/>
        <dbReference type="ChEBI" id="CHEBI:15378"/>
        <dbReference type="ChEBI" id="CHEBI:57783"/>
        <dbReference type="ChEBI" id="CHEBI:58349"/>
        <dbReference type="ChEBI" id="CHEBI:78450"/>
        <dbReference type="ChEBI" id="CHEBI:78451"/>
    </reaction>
    <physiologicalReaction direction="left-to-right" evidence="32">
        <dbReference type="Rhea" id="RHEA:41805"/>
    </physiologicalReaction>
</comment>
<dbReference type="InterPro" id="IPR020807">
    <property type="entry name" value="PKS_DH"/>
</dbReference>
<comment type="catalytic activity">
    <reaction evidence="28">
        <text>(2E)-butenoyl-[ACP] + NADPH + H(+) = butanoyl-[ACP] + NADP(+)</text>
        <dbReference type="Rhea" id="RHEA:41812"/>
        <dbReference type="Rhea" id="RHEA-COMP:9627"/>
        <dbReference type="Rhea" id="RHEA-COMP:9628"/>
        <dbReference type="ChEBI" id="CHEBI:15378"/>
        <dbReference type="ChEBI" id="CHEBI:57783"/>
        <dbReference type="ChEBI" id="CHEBI:58349"/>
        <dbReference type="ChEBI" id="CHEBI:78453"/>
        <dbReference type="ChEBI" id="CHEBI:78454"/>
    </reaction>
    <physiologicalReaction direction="left-to-right" evidence="28">
        <dbReference type="Rhea" id="RHEA:41813"/>
    </physiologicalReaction>
</comment>
<comment type="catalytic activity">
    <reaction evidence="25">
        <text>a (3R)-hydroxyacyl-[ACP] + NADP(+) = a 3-oxoacyl-[ACP] + NADPH + H(+)</text>
        <dbReference type="Rhea" id="RHEA:17397"/>
        <dbReference type="Rhea" id="RHEA-COMP:9916"/>
        <dbReference type="Rhea" id="RHEA-COMP:9945"/>
        <dbReference type="ChEBI" id="CHEBI:15378"/>
        <dbReference type="ChEBI" id="CHEBI:57783"/>
        <dbReference type="ChEBI" id="CHEBI:58349"/>
        <dbReference type="ChEBI" id="CHEBI:78776"/>
        <dbReference type="ChEBI" id="CHEBI:78827"/>
        <dbReference type="EC" id="1.1.1.100"/>
    </reaction>
    <physiologicalReaction direction="right-to-left" evidence="25">
        <dbReference type="Rhea" id="RHEA:17399"/>
    </physiologicalReaction>
</comment>
<feature type="domain" description="PKS/mFAS DH" evidence="57">
    <location>
        <begin position="880"/>
        <end position="1143"/>
    </location>
</feature>
<evidence type="ECO:0000256" key="36">
    <source>
        <dbReference type="ARBA" id="ARBA00048289"/>
    </source>
</evidence>
<dbReference type="CDD" id="cd05195">
    <property type="entry name" value="enoyl_red"/>
    <property type="match status" value="1"/>
</dbReference>
<comment type="catalytic activity">
    <reaction evidence="39">
        <text>3-oxohexanoyl-[ACP] + NADPH + H(+) = (3R)-hydroxyhexanoyl-[ACP] + NADP(+)</text>
        <dbReference type="Rhea" id="RHEA:41824"/>
        <dbReference type="Rhea" id="RHEA-COMP:9629"/>
        <dbReference type="Rhea" id="RHEA-COMP:9630"/>
        <dbReference type="ChEBI" id="CHEBI:15378"/>
        <dbReference type="ChEBI" id="CHEBI:57783"/>
        <dbReference type="ChEBI" id="CHEBI:58349"/>
        <dbReference type="ChEBI" id="CHEBI:78456"/>
        <dbReference type="ChEBI" id="CHEBI:78457"/>
    </reaction>
    <physiologicalReaction direction="left-to-right" evidence="39">
        <dbReference type="Rhea" id="RHEA:41825"/>
    </physiologicalReaction>
</comment>
<dbReference type="GO" id="GO:0004312">
    <property type="term" value="F:fatty acid synthase activity"/>
    <property type="evidence" value="ECO:0007669"/>
    <property type="project" value="TreeGrafter"/>
</dbReference>
<evidence type="ECO:0000256" key="5">
    <source>
        <dbReference type="ARBA" id="ARBA00022679"/>
    </source>
</evidence>
<comment type="catalytic activity">
    <reaction evidence="40">
        <text>a 2,3-saturated acyl-[ACP] + NADP(+) = a (2E)-enoyl-[ACP] + NADPH + H(+)</text>
        <dbReference type="Rhea" id="RHEA:22564"/>
        <dbReference type="Rhea" id="RHEA-COMP:9925"/>
        <dbReference type="Rhea" id="RHEA-COMP:9926"/>
        <dbReference type="ChEBI" id="CHEBI:15378"/>
        <dbReference type="ChEBI" id="CHEBI:57783"/>
        <dbReference type="ChEBI" id="CHEBI:58349"/>
        <dbReference type="ChEBI" id="CHEBI:78784"/>
        <dbReference type="ChEBI" id="CHEBI:78785"/>
        <dbReference type="EC" id="1.3.1.39"/>
    </reaction>
    <physiologicalReaction direction="right-to-left" evidence="40">
        <dbReference type="Rhea" id="RHEA:22566"/>
    </physiologicalReaction>
</comment>
<evidence type="ECO:0000256" key="47">
    <source>
        <dbReference type="ARBA" id="ARBA00049263"/>
    </source>
</evidence>
<dbReference type="InterPro" id="IPR018201">
    <property type="entry name" value="Ketoacyl_synth_AS"/>
</dbReference>
<dbReference type="Proteomes" id="UP000239203">
    <property type="component" value="Unassembled WGS sequence"/>
</dbReference>
<feature type="region of interest" description="N-terminal hotdog fold" evidence="53">
    <location>
        <begin position="880"/>
        <end position="999"/>
    </location>
</feature>
<dbReference type="InterPro" id="IPR016036">
    <property type="entry name" value="Malonyl_transacylase_ACP-bd"/>
</dbReference>
<dbReference type="GO" id="GO:0006633">
    <property type="term" value="P:fatty acid biosynthetic process"/>
    <property type="evidence" value="ECO:0007669"/>
    <property type="project" value="InterPro"/>
</dbReference>
<keyword evidence="59" id="KW-1185">Reference proteome</keyword>
<sequence length="4253" mass="454939">MRHSWGNEPEPVAVVGIGCRYPRTVASPSDLWDLIAAGGCAATPGFPADRGWDLAALDTGTYVRAASFVDNAGDFDAAFFGISPREALAMDPQQRILLETSWEALEHAGIDPTGLHGTRTGVYFGVVAQEYGPRVYAGNPEHAGHLTTGTTPSVASGRVSYTLGLEGPAVTVDTACSSSLTAIHLAVRALRAGDCGLALAGGANVVCAPSIFVGFSALGALAPDGLSKPFSADADGFGVSEGAGVLVLETLTEAHRRGHTVLAVLRGTAIGQDGASDGLSAPSQAGQWRVILDALADAGLDPADVDLVEAHGTGTRVGDPVEARALLATYGVDRPRATPLLLGSVKSNIGHTQAASGVAGVIKVVEAIRRGEVPGTRHLTRATDAVDWSAGTVEIPTDPTPWPDRGRPRRAAVSSFGISGTNAHVIVEQAPPGRTRPTRAADPVVPLVLSAKSEAALHDQATRLADHLEANPTLSLVDVAHTLTAHRARLDHRAVLVAGNHTEAVEGLRDLTGAVTGKADTEGGVVFVFPGQGSQWTDMASELLATSPVFAEQIKACDRAFGEFVDWSLLDVLSGEPGALDRVDVVQPALFAVMVSLARCWESLGVRPAAVIGHSQGEIAAAHIAGALSLRDAAAVVTLRSKAIVAIAGTGGMVSLPLDVDDATRLIEPWSDRVGVAAVNGPRATVLSGDAGALDEILRACDLEGIRARRVPVDYASHSPHVEPLEAAIRAAVADIRPRPADVEFLSTVTAAPLDGTALDAAYWYRGLRAPVEFESAVRLAHERGHRFFIEVSAHPVLTYGIEDALERGVVVGSLRREQGGPRRLFASVAEAHVAGGPLDLSRYLAEHRPTLVDLPTYAFQRTRYWLAPDLAHRAQGVEHPLLDSAQDHPEHDGFQFGGTLSLSTHPWLADHAVNGVVLLPGAALAELALWVGERIGLPALSELVLHEPLVITDTVAIRIVVDGSGELRVHSRPETAPGDRPKWTKHAEGSLTAEAIPTPDSRPWPPEAESADIADSYQRLAARGYEYGPVFQGLRAVWRRDKEVFAEVALPDAEGFALHPALLDAALHALAYLDPATDPDCVRLPFSWSGVRLHAVGATALRVHIRETGPDRYRLHLADPEGRPVCEVESLTLLPITRDRLRTTTDSLYALDWQRAETPAPNDIDWAAWPTESRAAVLRCFDTPAGDLPERARQAVTEVLDVVRVFLDSDRETLLVLTHRAVATDDGEDVPDLTHAAVWGLLRSAQTENPGRIVLADLDDRNTWHDHVPALLAAGEPQLAVRRGTLLVPRVARADRHAIGGLDRVTTPDWRLRTQGDGTLDAANLAFTAWPEASRPLGPGEVRIAVRAVGLNFRDVMISYGRYPDPDVDLGNEGAGVVVEVAPDVTALAVGDHVAGTFLGVGPLVVRHHGYLTRYPATWSAAQAATMPAAFLTAFRALRDLARLGPGDRVLVHAATGGVGMAAIQLARHVGAEVFATASTPKWPVLRDLGFDDDHIGDSRTTAFRDRFPGVDVVLDSLAGEFVDASLALLRPGGRFVELGKTDPRDPADHPDIEYTAFDLTLDGPEETRAVYAELLPLFVSGALRPLPVSVRDVRQTHDALTTLGQARHTGKLALTLPRALAGTVLITGGTGTLGALLARHLVTAHGIRDLLLLSRRGPDAPGAGDLAADLEALGARVTIAAVDVADRDALTRLLDDVPLTAVVHAAGVLDDGIATDLTPERVDRVFRPKVDAAIALHHVTRHHDLAAFVLFSSAAGVLGSAGQANYAAANTFLDALAAHRRQRGLPATTLAWGLWADGSGMTGHLDAQDHARLRRTGFAALSTAEGLALFDAALRHGRGALVPARLDIRPGADLPPVLRAFARPTRRAASTSRKRAGLAPDQLLDLVRGVAATVLGHDSPDAVDPDADFKSIGFDSLGAVEFRNRLKKATDLPLPTTVVLDHKTPAALAAHLRTLIAPAETAHTPRAEVVPLTRYQRDVATTALAYPDLPLAQPSGYLRVPGPVDVERMRAAVRATADRHDAMRLRVDSGEMTQRAVADYGEIEVVSFMDCVDPVRACLDWIERTTATVIPLDGELVRTAILLDDRDSLIVYCRFHHVVADAWGINLALDEIRRRYRGERDFEPAPSCLDLAAADQDYRVSADWRADRDALVAATADLEPALLRRTSTVREHRRRRWSTRIPAEAAAKARDTGRSVFSVTAAALAVYLRRLHREGDIVLGVPLLNRATPEELATMSDVTNILPLHVPVDEDLSLLDLADRVRDGVWDLTARQRFTLGDLLSALPEEGHPGRALFDVTYSYIPGSSADGTVLSSGYSLDAVNIVVREDDADGSLEVDVFYADDIFDDDFTVEAAIGHVTVLLTEALKAPDQPLKSLPVLTSDESARLGAFEQPSTATHADTTLDRLFAYQAARVPDRTAVIAADGTTLTYDEFARRVAGLARELDGTGPIPILLPRSTEHLIAVHAVHAAGAPYVPIDPTYPPARVRTILADCRARVAIAGDDFADLLAELGIEHVTVDATEAEPVDSATNPNDLAYVIYTSGSTGVPKGVMVEHRSVVNRLAWAQRAYPLGADDVVLHKTPATFDVSVWELLWWAQAGARVVVAAVGAERDPRALGAAIHRHGVTIVHFVPSMLGPFLDHVRTAPDQVRTLRRVFASGEALSPELALRFRAALPGVELVNLYGPTEAAIDVSAHDVPATGPITRVPLGRPIDNTALLVLDPLGRRCPIGVPGELTIAGVAVARGYLGQRARTDEVFAVDAELGRRYRSGDLARWLADGTLEYLGRTDDQVKVRGNRVSLGEVETALTRCPGVQAAVVLPEEGTRLVAYVVPRDEGDTGLVKSLVDILGQWLPPYLVPSEFIPVPRFPLTRNGKVDRAALPAVRHRAAGSEPSDPIERALAEVWAEVLGTSGFNVHDDFFTVGGDSILVLRLRTEAENRGLAFDIDHFYAQPTIAGLAARIGTHTPAPAREPFDLVPLLDRPALRAAEDAFPASRLQLGMLFHSLHSADSPRYKDVFHYRLRMPWDENAFRHAHRRMVRSQPALRSTFDLTCRSTPLQVVFPDLPETLEITDAGDVEAYLEGRHRTRYPLLDDGPPTALHGTRVFVRDGEADLVFHFHHAILDGWSVATLVSDLLADYLAHLSSDIAAEPGPLPTALLADHAHAERAARQDPATRAFWARVLDGAEPTTIESTRAHVITEPGRDRVVAVPAWLEGCVDRFARASRVPVKSVLLAAHCLALRALSGVDDVVTGCVTHTRPDRADADRCAGLFLNTVPVRVDNAPKTWRDVVTHVVRWEREAVPHRRYPISDLVAERGGPVFETAFNFVDYHAFDAVLVEIELVDVTVREETDFALLTTAVLDPRGGLFLRVSADTLGADQCARFGQALIAALAEIVRHPDRAVDLAAAQADDVATQVAHVAAVRPDATAVVDAGGTWDYRALSTAADTVAQNLLHRGLPRGARVALSLPRSAELVAVVLGVLRAGAAVVPLDPSYPAARSRAMADIARPWSTITDPAPLLAAPTEVVPLPRPHPEDTAYVLFTSGSTGEPKGVALPHRALTNLIAWQNRRPTGAVGAVTAQFAPLGFDVSFQEIFSTLCGGGTLRVIDDEARRDIPALLDALDGVNRVFLPYVALQALAEAAAGRGAPASLRTIVSSGEQLRITPEIRELCAGRTLENQYGPTETHVVTAHPLSDAEYPSLPPIGTAITGTTVVLLDERLAPVAPGVRGEIYVEGPCVARGYENRPGLTARRFVAGPGGRVRYRTGDLGIALPDGTIACLGRQDGQVKVRGYRVEPAEVELAVLALPGVEEVAVVARALGGADSVLEAYLVGDIDVTAIKAALAEVLPAHLVPSRFHLVDAIPRTPSGKRDDAALRAPATPGSASGDELERSVAAVLAEFAGVDALAVDAEFFAAGGTSIGATRVAMTVARRWGVEIPLRAFRAAPTARDLATLIRRDGSGTGFDPVVPLRETGDRTPLFLIHPIGGTVLCYRELVDHLPPGRPVHGLQAPGAEPGTTPLSTMEALAATYIDAIRRVHPEGPFHLAGWSFGGYVAIEIARQLGHAALASVTLLDTVALGEGPRALIDDRELVELFFRELLWSTTGAAETRLDLSEPDTDRLFDTLFTRSVDLGVLPHDGSPRLLRRLFDVFRAHYRATVDYRVTSVPPDLLLLRAADKPPSGLADAHRRFGGVADSPTNGWQHWTDRPVRAHRVPGDHLSMMTAPHARVLAGHLGAALERADTANPIEMEVAG</sequence>
<dbReference type="SMART" id="SM01294">
    <property type="entry name" value="PKS_PP_betabranch"/>
    <property type="match status" value="1"/>
</dbReference>
<evidence type="ECO:0000256" key="8">
    <source>
        <dbReference type="ARBA" id="ARBA00022898"/>
    </source>
</evidence>
<dbReference type="Gene3D" id="3.10.129.110">
    <property type="entry name" value="Polyketide synthase dehydratase"/>
    <property type="match status" value="1"/>
</dbReference>
<comment type="catalytic activity">
    <reaction evidence="18">
        <text>(3R)-hydroxyoctadecanoyl-[ACP] = (2E)-octadecenoyl-[ACP] + H2O</text>
        <dbReference type="Rhea" id="RHEA:41924"/>
        <dbReference type="Rhea" id="RHEA-COMP:9654"/>
        <dbReference type="Rhea" id="RHEA-COMP:9655"/>
        <dbReference type="ChEBI" id="CHEBI:15377"/>
        <dbReference type="ChEBI" id="CHEBI:78488"/>
        <dbReference type="ChEBI" id="CHEBI:78489"/>
    </reaction>
    <physiologicalReaction direction="left-to-right" evidence="18">
        <dbReference type="Rhea" id="RHEA:41925"/>
    </physiologicalReaction>
</comment>
<evidence type="ECO:0000256" key="32">
    <source>
        <dbReference type="ARBA" id="ARBA00047953"/>
    </source>
</evidence>
<dbReference type="InterPro" id="IPR029058">
    <property type="entry name" value="AB_hydrolase_fold"/>
</dbReference>
<dbReference type="Gene3D" id="3.40.50.11460">
    <property type="match status" value="1"/>
</dbReference>
<evidence type="ECO:0000256" key="26">
    <source>
        <dbReference type="ARBA" id="ARBA00047440"/>
    </source>
</evidence>
<dbReference type="InterPro" id="IPR014030">
    <property type="entry name" value="Ketoacyl_synth_N"/>
</dbReference>
<evidence type="ECO:0000256" key="14">
    <source>
        <dbReference type="ARBA" id="ARBA00023373"/>
    </source>
</evidence>
<dbReference type="SMART" id="SM00822">
    <property type="entry name" value="PKS_KR"/>
    <property type="match status" value="1"/>
</dbReference>
<dbReference type="Gene3D" id="3.30.70.3290">
    <property type="match status" value="1"/>
</dbReference>
<evidence type="ECO:0000256" key="27">
    <source>
        <dbReference type="ARBA" id="ARBA00047451"/>
    </source>
</evidence>
<feature type="region of interest" description="C-terminal hotdog fold" evidence="53">
    <location>
        <begin position="1009"/>
        <end position="1143"/>
    </location>
</feature>
<evidence type="ECO:0000256" key="10">
    <source>
        <dbReference type="ARBA" id="ARBA00023268"/>
    </source>
</evidence>
<evidence type="ECO:0000256" key="48">
    <source>
        <dbReference type="ARBA" id="ARBA00049414"/>
    </source>
</evidence>
<evidence type="ECO:0000256" key="1">
    <source>
        <dbReference type="ARBA" id="ARBA00001957"/>
    </source>
</evidence>
<dbReference type="Pfam" id="PF13602">
    <property type="entry name" value="ADH_zinc_N_2"/>
    <property type="match status" value="1"/>
</dbReference>
<dbReference type="InterPro" id="IPR023213">
    <property type="entry name" value="CAT-like_dom_sf"/>
</dbReference>
<evidence type="ECO:0000256" key="54">
    <source>
        <dbReference type="SAM" id="MobiDB-lite"/>
    </source>
</evidence>
<dbReference type="InterPro" id="IPR000873">
    <property type="entry name" value="AMP-dep_synth/lig_dom"/>
</dbReference>
<dbReference type="Pfam" id="PF21089">
    <property type="entry name" value="PKS_DH_N"/>
    <property type="match status" value="1"/>
</dbReference>
<dbReference type="GO" id="GO:0004313">
    <property type="term" value="F:[acyl-carrier-protein] S-acetyltransferase activity"/>
    <property type="evidence" value="ECO:0007669"/>
    <property type="project" value="UniProtKB-EC"/>
</dbReference>
<evidence type="ECO:0000256" key="11">
    <source>
        <dbReference type="ARBA" id="ARBA00023315"/>
    </source>
</evidence>
<dbReference type="PROSITE" id="PS50075">
    <property type="entry name" value="CARRIER"/>
    <property type="match status" value="3"/>
</dbReference>
<dbReference type="InterPro" id="IPR049552">
    <property type="entry name" value="PKS_DH_N"/>
</dbReference>
<dbReference type="InterPro" id="IPR009081">
    <property type="entry name" value="PP-bd_ACP"/>
</dbReference>
<comment type="catalytic activity">
    <reaction evidence="48">
        <text>3-oxohexadecanoyl-[ACP] + NADPH + H(+) = (3R)-hydroxyhexadecanoyl-[ACP] + NADP(+)</text>
        <dbReference type="Rhea" id="RHEA:41904"/>
        <dbReference type="Rhea" id="RHEA-COMP:9649"/>
        <dbReference type="Rhea" id="RHEA-COMP:9650"/>
        <dbReference type="ChEBI" id="CHEBI:15378"/>
        <dbReference type="ChEBI" id="CHEBI:57783"/>
        <dbReference type="ChEBI" id="CHEBI:58349"/>
        <dbReference type="ChEBI" id="CHEBI:78478"/>
        <dbReference type="ChEBI" id="CHEBI:78480"/>
    </reaction>
    <physiologicalReaction direction="left-to-right" evidence="48">
        <dbReference type="Rhea" id="RHEA:41905"/>
    </physiologicalReaction>
</comment>
<comment type="catalytic activity">
    <reaction evidence="37">
        <text>(2E)-octenoyl-[ACP] + NADPH + H(+) = octanoyl-[ACP] + NADP(+)</text>
        <dbReference type="Rhea" id="RHEA:41848"/>
        <dbReference type="Rhea" id="RHEA-COMP:9635"/>
        <dbReference type="Rhea" id="RHEA-COMP:9636"/>
        <dbReference type="ChEBI" id="CHEBI:15378"/>
        <dbReference type="ChEBI" id="CHEBI:57783"/>
        <dbReference type="ChEBI" id="CHEBI:58349"/>
        <dbReference type="ChEBI" id="CHEBI:78462"/>
        <dbReference type="ChEBI" id="CHEBI:78463"/>
    </reaction>
    <physiologicalReaction direction="left-to-right" evidence="37">
        <dbReference type="Rhea" id="RHEA:41849"/>
    </physiologicalReaction>
</comment>
<evidence type="ECO:0000259" key="57">
    <source>
        <dbReference type="PROSITE" id="PS52019"/>
    </source>
</evidence>
<dbReference type="GO" id="GO:0004315">
    <property type="term" value="F:3-oxoacyl-[acyl-carrier-protein] synthase activity"/>
    <property type="evidence" value="ECO:0007669"/>
    <property type="project" value="UniProtKB-EC"/>
</dbReference>
<evidence type="ECO:0000256" key="4">
    <source>
        <dbReference type="ARBA" id="ARBA00022553"/>
    </source>
</evidence>
<dbReference type="PANTHER" id="PTHR43775:SF51">
    <property type="entry name" value="INACTIVE PHENOLPHTHIOCEROL SYNTHESIS POLYKETIDE SYNTHASE TYPE I PKS1-RELATED"/>
    <property type="match status" value="1"/>
</dbReference>
<comment type="catalytic activity">
    <reaction evidence="17">
        <text>(3R)-hydroxytetradecanoyl-[ACP] = (2E)-tetradecenoyl-[ACP] + H2O</text>
        <dbReference type="Rhea" id="RHEA:41892"/>
        <dbReference type="Rhea" id="RHEA-COMP:9646"/>
        <dbReference type="Rhea" id="RHEA-COMP:9647"/>
        <dbReference type="ChEBI" id="CHEBI:15377"/>
        <dbReference type="ChEBI" id="CHEBI:78474"/>
        <dbReference type="ChEBI" id="CHEBI:78475"/>
    </reaction>
    <physiologicalReaction direction="left-to-right" evidence="17">
        <dbReference type="Rhea" id="RHEA:41893"/>
    </physiologicalReaction>
</comment>
<evidence type="ECO:0000256" key="41">
    <source>
        <dbReference type="ARBA" id="ARBA00048691"/>
    </source>
</evidence>
<comment type="catalytic activity">
    <reaction evidence="15">
        <text>(3R)-hydroxydecanoyl-[ACP] = (2E)-decenoyl-[ACP] + H2O</text>
        <dbReference type="Rhea" id="RHEA:41860"/>
        <dbReference type="Rhea" id="RHEA-COMP:9638"/>
        <dbReference type="Rhea" id="RHEA-COMP:9639"/>
        <dbReference type="ChEBI" id="CHEBI:15377"/>
        <dbReference type="ChEBI" id="CHEBI:78466"/>
        <dbReference type="ChEBI" id="CHEBI:78467"/>
    </reaction>
    <physiologicalReaction direction="left-to-right" evidence="15">
        <dbReference type="Rhea" id="RHEA:41861"/>
    </physiologicalReaction>
</comment>
<dbReference type="InterPro" id="IPR014031">
    <property type="entry name" value="Ketoacyl_synth_C"/>
</dbReference>
<dbReference type="InterPro" id="IPR006162">
    <property type="entry name" value="Ppantetheine_attach_site"/>
</dbReference>
<dbReference type="InterPro" id="IPR057326">
    <property type="entry name" value="KR_dom"/>
</dbReference>
<dbReference type="InterPro" id="IPR001031">
    <property type="entry name" value="Thioesterase"/>
</dbReference>
<dbReference type="Gene3D" id="3.40.50.720">
    <property type="entry name" value="NAD(P)-binding Rossmann-like Domain"/>
    <property type="match status" value="1"/>
</dbReference>
<comment type="catalytic activity">
    <reaction evidence="27">
        <text>tetradecanoyl-[ACP] + malonyl-[ACP] + H(+) = 3-oxohexadecanoyl-[ACP] + holo-[ACP] + CO2</text>
        <dbReference type="Rhea" id="RHEA:41900"/>
        <dbReference type="Rhea" id="RHEA-COMP:9623"/>
        <dbReference type="Rhea" id="RHEA-COMP:9648"/>
        <dbReference type="Rhea" id="RHEA-COMP:9649"/>
        <dbReference type="Rhea" id="RHEA-COMP:9685"/>
        <dbReference type="ChEBI" id="CHEBI:15378"/>
        <dbReference type="ChEBI" id="CHEBI:16526"/>
        <dbReference type="ChEBI" id="CHEBI:64479"/>
        <dbReference type="ChEBI" id="CHEBI:78449"/>
        <dbReference type="ChEBI" id="CHEBI:78477"/>
        <dbReference type="ChEBI" id="CHEBI:78478"/>
    </reaction>
    <physiologicalReaction direction="left-to-right" evidence="27">
        <dbReference type="Rhea" id="RHEA:41901"/>
    </physiologicalReaction>
</comment>
<dbReference type="CDD" id="cd00833">
    <property type="entry name" value="PKS"/>
    <property type="match status" value="1"/>
</dbReference>
<dbReference type="SUPFAM" id="SSF55048">
    <property type="entry name" value="Probable ACP-binding domain of malonyl-CoA ACP transacylase"/>
    <property type="match status" value="1"/>
</dbReference>
<dbReference type="InterPro" id="IPR013968">
    <property type="entry name" value="PKS_KR"/>
</dbReference>
<dbReference type="Pfam" id="PF00550">
    <property type="entry name" value="PP-binding"/>
    <property type="match status" value="3"/>
</dbReference>
<evidence type="ECO:0000256" key="40">
    <source>
        <dbReference type="ARBA" id="ARBA00048650"/>
    </source>
</evidence>
<dbReference type="InterPro" id="IPR011032">
    <property type="entry name" value="GroES-like_sf"/>
</dbReference>
<proteinExistence type="inferred from homology"/>
<evidence type="ECO:0000256" key="6">
    <source>
        <dbReference type="ARBA" id="ARBA00022737"/>
    </source>
</evidence>
<keyword evidence="6" id="KW-0677">Repeat</keyword>
<dbReference type="Gene3D" id="3.40.50.1820">
    <property type="entry name" value="alpha/beta hydrolase"/>
    <property type="match status" value="2"/>
</dbReference>
<dbReference type="GO" id="GO:0016297">
    <property type="term" value="F:fatty acyl-[ACP] hydrolase activity"/>
    <property type="evidence" value="ECO:0007669"/>
    <property type="project" value="UniProtKB-EC"/>
</dbReference>
<dbReference type="GO" id="GO:0031177">
    <property type="term" value="F:phosphopantetheine binding"/>
    <property type="evidence" value="ECO:0007669"/>
    <property type="project" value="InterPro"/>
</dbReference>
<comment type="catalytic activity">
    <reaction evidence="42">
        <text>hexadecanoyl-[ACP] + H2O = hexadecanoate + holo-[ACP] + H(+)</text>
        <dbReference type="Rhea" id="RHEA:41932"/>
        <dbReference type="Rhea" id="RHEA-COMP:9652"/>
        <dbReference type="Rhea" id="RHEA-COMP:9685"/>
        <dbReference type="ChEBI" id="CHEBI:7896"/>
        <dbReference type="ChEBI" id="CHEBI:15377"/>
        <dbReference type="ChEBI" id="CHEBI:15378"/>
        <dbReference type="ChEBI" id="CHEBI:64479"/>
        <dbReference type="ChEBI" id="CHEBI:78483"/>
        <dbReference type="EC" id="3.1.2.14"/>
    </reaction>
    <physiologicalReaction direction="left-to-right" evidence="42">
        <dbReference type="Rhea" id="RHEA:41933"/>
    </physiologicalReaction>
</comment>
<comment type="catalytic activity">
    <reaction evidence="45">
        <text>decanoyl-[ACP] + malonyl-[ACP] + H(+) = 3-oxododecanoyl-[ACP] + holo-[ACP] + CO2</text>
        <dbReference type="Rhea" id="RHEA:41868"/>
        <dbReference type="Rhea" id="RHEA-COMP:9623"/>
        <dbReference type="Rhea" id="RHEA-COMP:9640"/>
        <dbReference type="Rhea" id="RHEA-COMP:9641"/>
        <dbReference type="Rhea" id="RHEA-COMP:9685"/>
        <dbReference type="ChEBI" id="CHEBI:15378"/>
        <dbReference type="ChEBI" id="CHEBI:16526"/>
        <dbReference type="ChEBI" id="CHEBI:64479"/>
        <dbReference type="ChEBI" id="CHEBI:78449"/>
        <dbReference type="ChEBI" id="CHEBI:78468"/>
        <dbReference type="ChEBI" id="CHEBI:78469"/>
    </reaction>
    <physiologicalReaction direction="left-to-right" evidence="45">
        <dbReference type="Rhea" id="RHEA:41869"/>
    </physiologicalReaction>
</comment>
<dbReference type="SMART" id="SM00826">
    <property type="entry name" value="PKS_DH"/>
    <property type="match status" value="1"/>
</dbReference>
<dbReference type="InterPro" id="IPR001242">
    <property type="entry name" value="Condensation_dom"/>
</dbReference>
<feature type="region of interest" description="Disordered" evidence="54">
    <location>
        <begin position="970"/>
        <end position="1006"/>
    </location>
</feature>
<evidence type="ECO:0000256" key="33">
    <source>
        <dbReference type="ARBA" id="ARBA00047961"/>
    </source>
</evidence>
<dbReference type="Pfam" id="PF13193">
    <property type="entry name" value="AMP-binding_C"/>
    <property type="match status" value="2"/>
</dbReference>
<evidence type="ECO:0000256" key="18">
    <source>
        <dbReference type="ARBA" id="ARBA00023399"/>
    </source>
</evidence>
<dbReference type="InterPro" id="IPR016039">
    <property type="entry name" value="Thiolase-like"/>
</dbReference>
<comment type="catalytic activity">
    <reaction evidence="36">
        <text>tetradecanoyl-[ACP] + H2O = tetradecanoate + holo-[ACP] + H(+)</text>
        <dbReference type="Rhea" id="RHEA:30123"/>
        <dbReference type="Rhea" id="RHEA-COMP:9648"/>
        <dbReference type="Rhea" id="RHEA-COMP:9685"/>
        <dbReference type="ChEBI" id="CHEBI:15377"/>
        <dbReference type="ChEBI" id="CHEBI:15378"/>
        <dbReference type="ChEBI" id="CHEBI:30807"/>
        <dbReference type="ChEBI" id="CHEBI:64479"/>
        <dbReference type="ChEBI" id="CHEBI:78477"/>
        <dbReference type="EC" id="3.1.2.14"/>
    </reaction>
    <physiologicalReaction direction="left-to-right" evidence="36">
        <dbReference type="Rhea" id="RHEA:30124"/>
    </physiologicalReaction>
</comment>
<dbReference type="Gene3D" id="3.30.559.10">
    <property type="entry name" value="Chloramphenicol acetyltransferase-like domain"/>
    <property type="match status" value="2"/>
</dbReference>
<dbReference type="OrthoDB" id="2378856at2"/>
<comment type="catalytic activity">
    <reaction evidence="41">
        <text>holo-[ACP] + acetyl-CoA = acetyl-[ACP] + CoA</text>
        <dbReference type="Rhea" id="RHEA:41788"/>
        <dbReference type="Rhea" id="RHEA-COMP:9621"/>
        <dbReference type="Rhea" id="RHEA-COMP:9685"/>
        <dbReference type="ChEBI" id="CHEBI:57287"/>
        <dbReference type="ChEBI" id="CHEBI:57288"/>
        <dbReference type="ChEBI" id="CHEBI:64479"/>
        <dbReference type="ChEBI" id="CHEBI:78446"/>
        <dbReference type="EC" id="2.3.1.38"/>
    </reaction>
    <physiologicalReaction direction="left-to-right" evidence="41">
        <dbReference type="Rhea" id="RHEA:41789"/>
    </physiologicalReaction>
</comment>
<evidence type="ECO:0000256" key="50">
    <source>
        <dbReference type="ARBA" id="ARBA00049449"/>
    </source>
</evidence>
<dbReference type="InterPro" id="IPR013154">
    <property type="entry name" value="ADH-like_N"/>
</dbReference>
<feature type="compositionally biased region" description="Basic and acidic residues" evidence="54">
    <location>
        <begin position="970"/>
        <end position="989"/>
    </location>
</feature>
<dbReference type="SUPFAM" id="SSF51735">
    <property type="entry name" value="NAD(P)-binding Rossmann-fold domains"/>
    <property type="match status" value="3"/>
</dbReference>
<evidence type="ECO:0000313" key="58">
    <source>
        <dbReference type="EMBL" id="PPK71456.1"/>
    </source>
</evidence>
<dbReference type="SUPFAM" id="SSF52151">
    <property type="entry name" value="FabD/lysophospholipase-like"/>
    <property type="match status" value="1"/>
</dbReference>
<comment type="catalytic activity">
    <reaction evidence="47">
        <text>3-oxododecanoyl-[ACP] + NADPH + H(+) = (3R)-hydroxydodecanoyl-[ACP] + NADP(+)</text>
        <dbReference type="Rhea" id="RHEA:41872"/>
        <dbReference type="Rhea" id="RHEA-COMP:9641"/>
        <dbReference type="Rhea" id="RHEA-COMP:9642"/>
        <dbReference type="ChEBI" id="CHEBI:15378"/>
        <dbReference type="ChEBI" id="CHEBI:57783"/>
        <dbReference type="ChEBI" id="CHEBI:58349"/>
        <dbReference type="ChEBI" id="CHEBI:78469"/>
        <dbReference type="ChEBI" id="CHEBI:78470"/>
    </reaction>
    <physiologicalReaction direction="left-to-right" evidence="47">
        <dbReference type="Rhea" id="RHEA:41873"/>
    </physiologicalReaction>
</comment>
<dbReference type="InterPro" id="IPR020845">
    <property type="entry name" value="AMP-binding_CS"/>
</dbReference>
<dbReference type="InterPro" id="IPR020843">
    <property type="entry name" value="ER"/>
</dbReference>
<comment type="catalytic activity">
    <reaction evidence="52">
        <text>octanoyl-[ACP] + malonyl-[ACP] + H(+) = 3-oxodecanoyl-[ACP] + holo-[ACP] + CO2</text>
        <dbReference type="Rhea" id="RHEA:41852"/>
        <dbReference type="Rhea" id="RHEA-COMP:9623"/>
        <dbReference type="Rhea" id="RHEA-COMP:9636"/>
        <dbReference type="Rhea" id="RHEA-COMP:9637"/>
        <dbReference type="Rhea" id="RHEA-COMP:9685"/>
        <dbReference type="ChEBI" id="CHEBI:15378"/>
        <dbReference type="ChEBI" id="CHEBI:16526"/>
        <dbReference type="ChEBI" id="CHEBI:64479"/>
        <dbReference type="ChEBI" id="CHEBI:78449"/>
        <dbReference type="ChEBI" id="CHEBI:78463"/>
        <dbReference type="ChEBI" id="CHEBI:78464"/>
    </reaction>
    <physiologicalReaction direction="left-to-right" evidence="52">
        <dbReference type="Rhea" id="RHEA:41853"/>
    </physiologicalReaction>
</comment>
<comment type="cofactor">
    <cofactor evidence="1">
        <name>pantetheine 4'-phosphate</name>
        <dbReference type="ChEBI" id="CHEBI:47942"/>
    </cofactor>
</comment>
<feature type="domain" description="Carrier" evidence="55">
    <location>
        <begin position="3884"/>
        <end position="3959"/>
    </location>
</feature>
<dbReference type="SMART" id="SM00824">
    <property type="entry name" value="PKS_TE"/>
    <property type="match status" value="1"/>
</dbReference>
<comment type="function">
    <text evidence="21">Fatty acid synthetase is a multifunctional enzyme that catalyzes the de novo biosynthesis of long-chain saturated fatty acids starting from acetyl-CoA and malonyl-CoA in the presence of NADPH. This multifunctional protein contains 7 catalytic activities and a site for the binding of the prosthetic group 4'-phosphopantetheine of the acyl carrier protein ([ACP]) domain.</text>
</comment>
<feature type="domain" description="Ketosynthase family 3 (KS3)" evidence="56">
    <location>
        <begin position="9"/>
        <end position="429"/>
    </location>
</feature>
<comment type="catalytic activity">
    <reaction evidence="29">
        <text>dodecanoyl-[ACP] + malonyl-[ACP] + H(+) = 3-oxotetradecanoyl-[ACP] + holo-[ACP] + CO2</text>
        <dbReference type="Rhea" id="RHEA:41884"/>
        <dbReference type="Rhea" id="RHEA-COMP:9623"/>
        <dbReference type="Rhea" id="RHEA-COMP:9644"/>
        <dbReference type="Rhea" id="RHEA-COMP:9645"/>
        <dbReference type="Rhea" id="RHEA-COMP:9685"/>
        <dbReference type="ChEBI" id="CHEBI:15378"/>
        <dbReference type="ChEBI" id="CHEBI:16526"/>
        <dbReference type="ChEBI" id="CHEBI:64479"/>
        <dbReference type="ChEBI" id="CHEBI:65264"/>
        <dbReference type="ChEBI" id="CHEBI:78449"/>
        <dbReference type="ChEBI" id="CHEBI:78473"/>
    </reaction>
    <physiologicalReaction direction="left-to-right" evidence="29">
        <dbReference type="Rhea" id="RHEA:41885"/>
    </physiologicalReaction>
</comment>
<dbReference type="SUPFAM" id="SSF53474">
    <property type="entry name" value="alpha/beta-Hydrolases"/>
    <property type="match status" value="1"/>
</dbReference>
<dbReference type="InterPro" id="IPR010071">
    <property type="entry name" value="AA_adenyl_dom"/>
</dbReference>
<evidence type="ECO:0000256" key="39">
    <source>
        <dbReference type="ARBA" id="ARBA00048571"/>
    </source>
</evidence>
<evidence type="ECO:0000256" key="15">
    <source>
        <dbReference type="ARBA" id="ARBA00023388"/>
    </source>
</evidence>
<comment type="catalytic activity">
    <reaction evidence="24">
        <text>hexanoyl-[ACP] + malonyl-[ACP] + H(+) = 3-oxooctanoyl-[ACP] + holo-[ACP] + CO2</text>
        <dbReference type="Rhea" id="RHEA:41836"/>
        <dbReference type="Rhea" id="RHEA-COMP:9623"/>
        <dbReference type="Rhea" id="RHEA-COMP:9632"/>
        <dbReference type="Rhea" id="RHEA-COMP:9633"/>
        <dbReference type="Rhea" id="RHEA-COMP:9685"/>
        <dbReference type="ChEBI" id="CHEBI:15378"/>
        <dbReference type="ChEBI" id="CHEBI:16526"/>
        <dbReference type="ChEBI" id="CHEBI:64479"/>
        <dbReference type="ChEBI" id="CHEBI:78449"/>
        <dbReference type="ChEBI" id="CHEBI:78459"/>
        <dbReference type="ChEBI" id="CHEBI:78460"/>
    </reaction>
    <physiologicalReaction direction="left-to-right" evidence="24">
        <dbReference type="Rhea" id="RHEA:41837"/>
    </physiologicalReaction>
</comment>
<dbReference type="SMART" id="SM00825">
    <property type="entry name" value="PKS_KS"/>
    <property type="match status" value="1"/>
</dbReference>
<dbReference type="InterPro" id="IPR042104">
    <property type="entry name" value="PKS_dehydratase_sf"/>
</dbReference>
<dbReference type="Pfam" id="PF00668">
    <property type="entry name" value="Condensation"/>
    <property type="match status" value="2"/>
</dbReference>
<feature type="domain" description="Carrier" evidence="55">
    <location>
        <begin position="2892"/>
        <end position="2966"/>
    </location>
</feature>
<comment type="catalytic activity">
    <reaction evidence="13">
        <text>(3R)-hydroxydodecanoyl-[ACP] = (2E)-dodecenoyl-[ACP] + H2O</text>
        <dbReference type="Rhea" id="RHEA:41876"/>
        <dbReference type="Rhea" id="RHEA-COMP:9642"/>
        <dbReference type="Rhea" id="RHEA-COMP:9643"/>
        <dbReference type="ChEBI" id="CHEBI:15377"/>
        <dbReference type="ChEBI" id="CHEBI:78470"/>
        <dbReference type="ChEBI" id="CHEBI:78472"/>
    </reaction>
    <physiologicalReaction direction="left-to-right" evidence="13">
        <dbReference type="Rhea" id="RHEA:41877"/>
    </physiologicalReaction>
</comment>
<evidence type="ECO:0000256" key="38">
    <source>
        <dbReference type="ARBA" id="ARBA00048506"/>
    </source>
</evidence>
<dbReference type="SUPFAM" id="SSF56801">
    <property type="entry name" value="Acetyl-CoA synthetase-like"/>
    <property type="match status" value="2"/>
</dbReference>
<evidence type="ECO:0000256" key="2">
    <source>
        <dbReference type="ARBA" id="ARBA00005189"/>
    </source>
</evidence>
<dbReference type="GO" id="GO:0004316">
    <property type="term" value="F:3-oxoacyl-[acyl-carrier-protein] reductase (NADPH) activity"/>
    <property type="evidence" value="ECO:0007669"/>
    <property type="project" value="UniProtKB-EC"/>
</dbReference>
<dbReference type="Pfam" id="PF00975">
    <property type="entry name" value="Thioesterase"/>
    <property type="match status" value="1"/>
</dbReference>
<comment type="catalytic activity">
    <reaction evidence="50">
        <text>butanoyl-[ACP] + malonyl-[ACP] + H(+) = 3-oxohexanoyl-[ACP] + holo-[ACP] + CO2</text>
        <dbReference type="Rhea" id="RHEA:41820"/>
        <dbReference type="Rhea" id="RHEA-COMP:9623"/>
        <dbReference type="Rhea" id="RHEA-COMP:9628"/>
        <dbReference type="Rhea" id="RHEA-COMP:9629"/>
        <dbReference type="Rhea" id="RHEA-COMP:9685"/>
        <dbReference type="ChEBI" id="CHEBI:15378"/>
        <dbReference type="ChEBI" id="CHEBI:16526"/>
        <dbReference type="ChEBI" id="CHEBI:64479"/>
        <dbReference type="ChEBI" id="CHEBI:78449"/>
        <dbReference type="ChEBI" id="CHEBI:78454"/>
        <dbReference type="ChEBI" id="CHEBI:78456"/>
    </reaction>
    <physiologicalReaction direction="left-to-right" evidence="50">
        <dbReference type="Rhea" id="RHEA:41821"/>
    </physiologicalReaction>
</comment>
<dbReference type="InterPro" id="IPR050091">
    <property type="entry name" value="PKS_NRPS_Biosynth_Enz"/>
</dbReference>
<comment type="catalytic activity">
    <reaction evidence="26">
        <text>3-oxodecanoyl-[ACP] + NADPH + H(+) = (3R)-hydroxydecanoyl-[ACP] + NADP(+)</text>
        <dbReference type="Rhea" id="RHEA:41856"/>
        <dbReference type="Rhea" id="RHEA-COMP:9637"/>
        <dbReference type="Rhea" id="RHEA-COMP:9638"/>
        <dbReference type="ChEBI" id="CHEBI:15378"/>
        <dbReference type="ChEBI" id="CHEBI:57783"/>
        <dbReference type="ChEBI" id="CHEBI:58349"/>
        <dbReference type="ChEBI" id="CHEBI:78464"/>
        <dbReference type="ChEBI" id="CHEBI:78466"/>
    </reaction>
    <physiologicalReaction direction="left-to-right" evidence="26">
        <dbReference type="Rhea" id="RHEA:41857"/>
    </physiologicalReaction>
</comment>
<dbReference type="PROSITE" id="PS00455">
    <property type="entry name" value="AMP_BINDING"/>
    <property type="match status" value="2"/>
</dbReference>
<name>A0A2S6H221_9PSEU</name>
<dbReference type="SMART" id="SM00829">
    <property type="entry name" value="PKS_ER"/>
    <property type="match status" value="1"/>
</dbReference>
<evidence type="ECO:0000256" key="43">
    <source>
        <dbReference type="ARBA" id="ARBA00048935"/>
    </source>
</evidence>
<dbReference type="SUPFAM" id="SSF47336">
    <property type="entry name" value="ACP-like"/>
    <property type="match status" value="3"/>
</dbReference>
<evidence type="ECO:0000256" key="44">
    <source>
        <dbReference type="ARBA" id="ARBA00049019"/>
    </source>
</evidence>
<dbReference type="InterPro" id="IPR020841">
    <property type="entry name" value="PKS_Beta-ketoAc_synthase_dom"/>
</dbReference>
<comment type="catalytic activity">
    <reaction evidence="12">
        <text>(3R)-hydroxyoctanoyl-[ACP] = (2E)-octenoyl-[ACP] + H2O</text>
        <dbReference type="Rhea" id="RHEA:41844"/>
        <dbReference type="Rhea" id="RHEA-COMP:9634"/>
        <dbReference type="Rhea" id="RHEA-COMP:9635"/>
        <dbReference type="ChEBI" id="CHEBI:15377"/>
        <dbReference type="ChEBI" id="CHEBI:78461"/>
        <dbReference type="ChEBI" id="CHEBI:78462"/>
    </reaction>
    <physiologicalReaction direction="left-to-right" evidence="12">
        <dbReference type="Rhea" id="RHEA:41845"/>
    </physiologicalReaction>
</comment>
<dbReference type="Pfam" id="PF02801">
    <property type="entry name" value="Ketoacyl-synt_C"/>
    <property type="match status" value="1"/>
</dbReference>
<reference evidence="58 59" key="1">
    <citation type="submission" date="2018-02" db="EMBL/GenBank/DDBJ databases">
        <title>Genomic Encyclopedia of Archaeal and Bacterial Type Strains, Phase II (KMG-II): from individual species to whole genera.</title>
        <authorList>
            <person name="Goeker M."/>
        </authorList>
    </citation>
    <scope>NUCLEOTIDE SEQUENCE [LARGE SCALE GENOMIC DNA]</scope>
    <source>
        <strain evidence="58 59">YU 961-1</strain>
    </source>
</reference>
<comment type="catalytic activity">
    <reaction evidence="30">
        <text>(2E)-hexadecenoyl-[ACP] + NADPH + H(+) = hexadecanoyl-[ACP] + NADP(+)</text>
        <dbReference type="Rhea" id="RHEA:41912"/>
        <dbReference type="Rhea" id="RHEA-COMP:9651"/>
        <dbReference type="Rhea" id="RHEA-COMP:9652"/>
        <dbReference type="ChEBI" id="CHEBI:15378"/>
        <dbReference type="ChEBI" id="CHEBI:57783"/>
        <dbReference type="ChEBI" id="CHEBI:58349"/>
        <dbReference type="ChEBI" id="CHEBI:78481"/>
        <dbReference type="ChEBI" id="CHEBI:78483"/>
    </reaction>
    <physiologicalReaction direction="left-to-right" evidence="30">
        <dbReference type="Rhea" id="RHEA:41913"/>
    </physiologicalReaction>
</comment>
<evidence type="ECO:0000256" key="49">
    <source>
        <dbReference type="ARBA" id="ARBA00049422"/>
    </source>
</evidence>
<dbReference type="InterPro" id="IPR042099">
    <property type="entry name" value="ANL_N_sf"/>
</dbReference>
<dbReference type="InterPro" id="IPR025110">
    <property type="entry name" value="AMP-bd_C"/>
</dbReference>
<keyword evidence="7" id="KW-0702">S-nitrosylation</keyword>
<comment type="catalytic activity">
    <reaction evidence="43">
        <text>3-oxotetradecanoyl-[ACP] + NADPH + H(+) = (3R)-hydroxytetradecanoyl-[ACP] + NADP(+)</text>
        <dbReference type="Rhea" id="RHEA:41888"/>
        <dbReference type="Rhea" id="RHEA-COMP:9645"/>
        <dbReference type="Rhea" id="RHEA-COMP:9646"/>
        <dbReference type="ChEBI" id="CHEBI:15378"/>
        <dbReference type="ChEBI" id="CHEBI:57783"/>
        <dbReference type="ChEBI" id="CHEBI:58349"/>
        <dbReference type="ChEBI" id="CHEBI:78473"/>
        <dbReference type="ChEBI" id="CHEBI:78474"/>
    </reaction>
    <physiologicalReaction direction="left-to-right" evidence="43">
        <dbReference type="Rhea" id="RHEA:41889"/>
    </physiologicalReaction>
</comment>
<evidence type="ECO:0000256" key="24">
    <source>
        <dbReference type="ARBA" id="ARBA00047394"/>
    </source>
</evidence>
<evidence type="ECO:0000256" key="42">
    <source>
        <dbReference type="ARBA" id="ARBA00048704"/>
    </source>
</evidence>
<comment type="catalytic activity">
    <reaction evidence="23">
        <text>3-oxooctadecanoyl-[ACP] + NADPH + H(+) = (3R)-hydroxyoctadecanoyl-[ACP] + NADP(+)</text>
        <dbReference type="Rhea" id="RHEA:41920"/>
        <dbReference type="Rhea" id="RHEA-COMP:9653"/>
        <dbReference type="Rhea" id="RHEA-COMP:9654"/>
        <dbReference type="ChEBI" id="CHEBI:15378"/>
        <dbReference type="ChEBI" id="CHEBI:57783"/>
        <dbReference type="ChEBI" id="CHEBI:58349"/>
        <dbReference type="ChEBI" id="CHEBI:78487"/>
        <dbReference type="ChEBI" id="CHEBI:78488"/>
    </reaction>
    <physiologicalReaction direction="left-to-right" evidence="23">
        <dbReference type="Rhea" id="RHEA:41921"/>
    </physiologicalReaction>
</comment>
<dbReference type="NCBIfam" id="TIGR01733">
    <property type="entry name" value="AA-adenyl-dom"/>
    <property type="match status" value="2"/>
</dbReference>
<comment type="catalytic activity">
    <reaction evidence="49">
        <text>3-oxooctanoyl-[ACP] + NADPH + H(+) = (3R)-hydroxyoctanoyl-[ACP] + NADP(+)</text>
        <dbReference type="Rhea" id="RHEA:41840"/>
        <dbReference type="Rhea" id="RHEA-COMP:9633"/>
        <dbReference type="Rhea" id="RHEA-COMP:9634"/>
        <dbReference type="ChEBI" id="CHEBI:15378"/>
        <dbReference type="ChEBI" id="CHEBI:57783"/>
        <dbReference type="ChEBI" id="CHEBI:58349"/>
        <dbReference type="ChEBI" id="CHEBI:78460"/>
        <dbReference type="ChEBI" id="CHEBI:78461"/>
    </reaction>
    <physiologicalReaction direction="left-to-right" evidence="49">
        <dbReference type="Rhea" id="RHEA:41841"/>
    </physiologicalReaction>
</comment>
<dbReference type="Pfam" id="PF08240">
    <property type="entry name" value="ADH_N"/>
    <property type="match status" value="1"/>
</dbReference>
<dbReference type="InterPro" id="IPR036736">
    <property type="entry name" value="ACP-like_sf"/>
</dbReference>
<comment type="catalytic activity">
    <reaction evidence="33">
        <text>acetyl-[ACP] + malonyl-[ACP] + H(+) = 3-oxobutanoyl-[ACP] + holo-[ACP] + CO2</text>
        <dbReference type="Rhea" id="RHEA:41800"/>
        <dbReference type="Rhea" id="RHEA-COMP:9621"/>
        <dbReference type="Rhea" id="RHEA-COMP:9623"/>
        <dbReference type="Rhea" id="RHEA-COMP:9625"/>
        <dbReference type="Rhea" id="RHEA-COMP:9685"/>
        <dbReference type="ChEBI" id="CHEBI:15378"/>
        <dbReference type="ChEBI" id="CHEBI:16526"/>
        <dbReference type="ChEBI" id="CHEBI:64479"/>
        <dbReference type="ChEBI" id="CHEBI:78446"/>
        <dbReference type="ChEBI" id="CHEBI:78449"/>
        <dbReference type="ChEBI" id="CHEBI:78450"/>
    </reaction>
    <physiologicalReaction direction="left-to-right" evidence="33">
        <dbReference type="Rhea" id="RHEA:41801"/>
    </physiologicalReaction>
</comment>
<dbReference type="Gene3D" id="3.40.50.12780">
    <property type="entry name" value="N-terminal domain of ligase-like"/>
    <property type="match status" value="2"/>
</dbReference>
<dbReference type="Pfam" id="PF14765">
    <property type="entry name" value="PS-DH"/>
    <property type="match status" value="1"/>
</dbReference>
<dbReference type="Pfam" id="PF00501">
    <property type="entry name" value="AMP-binding"/>
    <property type="match status" value="2"/>
</dbReference>
<dbReference type="Pfam" id="PF22621">
    <property type="entry name" value="CurL-like_PKS_C"/>
    <property type="match status" value="1"/>
</dbReference>
<dbReference type="SUPFAM" id="SSF50129">
    <property type="entry name" value="GroES-like"/>
    <property type="match status" value="1"/>
</dbReference>
<dbReference type="PROSITE" id="PS52004">
    <property type="entry name" value="KS3_2"/>
    <property type="match status" value="1"/>
</dbReference>
<comment type="catalytic activity">
    <reaction evidence="38">
        <text>a fatty acyl-[ACP] + malonyl-[ACP] + H(+) = a 3-oxoacyl-[ACP] + holo-[ACP] + CO2</text>
        <dbReference type="Rhea" id="RHEA:22836"/>
        <dbReference type="Rhea" id="RHEA-COMP:9623"/>
        <dbReference type="Rhea" id="RHEA-COMP:9685"/>
        <dbReference type="Rhea" id="RHEA-COMP:9916"/>
        <dbReference type="Rhea" id="RHEA-COMP:14125"/>
        <dbReference type="ChEBI" id="CHEBI:15378"/>
        <dbReference type="ChEBI" id="CHEBI:16526"/>
        <dbReference type="ChEBI" id="CHEBI:64479"/>
        <dbReference type="ChEBI" id="CHEBI:78449"/>
        <dbReference type="ChEBI" id="CHEBI:78776"/>
        <dbReference type="ChEBI" id="CHEBI:138651"/>
        <dbReference type="EC" id="2.3.1.41"/>
    </reaction>
    <physiologicalReaction direction="left-to-right" evidence="38">
        <dbReference type="Rhea" id="RHEA:22837"/>
    </physiologicalReaction>
</comment>
<dbReference type="Pfam" id="PF08659">
    <property type="entry name" value="KR"/>
    <property type="match status" value="1"/>
</dbReference>
<evidence type="ECO:0000256" key="21">
    <source>
        <dbReference type="ARBA" id="ARBA00023442"/>
    </source>
</evidence>
<comment type="pathway">
    <text evidence="2">Lipid metabolism.</text>
</comment>
<feature type="active site" description="Proton acceptor; for dehydratase activity" evidence="53">
    <location>
        <position position="912"/>
    </location>
</feature>
<keyword evidence="3" id="KW-0596">Phosphopantetheine</keyword>
<dbReference type="FunFam" id="3.40.47.10:FF:000019">
    <property type="entry name" value="Polyketide synthase type I"/>
    <property type="match status" value="1"/>
</dbReference>
<evidence type="ECO:0000256" key="7">
    <source>
        <dbReference type="ARBA" id="ARBA00022799"/>
    </source>
</evidence>
<dbReference type="InterPro" id="IPR020806">
    <property type="entry name" value="PKS_PP-bd"/>
</dbReference>
<evidence type="ECO:0000256" key="35">
    <source>
        <dbReference type="ARBA" id="ARBA00048281"/>
    </source>
</evidence>
<dbReference type="InterPro" id="IPR036291">
    <property type="entry name" value="NAD(P)-bd_dom_sf"/>
</dbReference>
<evidence type="ECO:0000256" key="30">
    <source>
        <dbReference type="ARBA" id="ARBA00047810"/>
    </source>
</evidence>
<dbReference type="PANTHER" id="PTHR43775">
    <property type="entry name" value="FATTY ACID SYNTHASE"/>
    <property type="match status" value="1"/>
</dbReference>
<dbReference type="CDD" id="cd08956">
    <property type="entry name" value="KR_3_FAS_SDR_x"/>
    <property type="match status" value="1"/>
</dbReference>
<dbReference type="SMART" id="SM00823">
    <property type="entry name" value="PKS_PP"/>
    <property type="match status" value="3"/>
</dbReference>
<feature type="active site" description="Proton donor; for dehydratase activity" evidence="53">
    <location>
        <position position="1065"/>
    </location>
</feature>
<dbReference type="InterPro" id="IPR055123">
    <property type="entry name" value="SpnB-like_Rossmann"/>
</dbReference>
<keyword evidence="8" id="KW-0663">Pyridoxal phosphate</keyword>
<accession>A0A2S6H221</accession>
<evidence type="ECO:0000256" key="29">
    <source>
        <dbReference type="ARBA" id="ARBA00047578"/>
    </source>
</evidence>
<dbReference type="InterPro" id="IPR045851">
    <property type="entry name" value="AMP-bd_C_sf"/>
</dbReference>
<dbReference type="Pfam" id="PF00109">
    <property type="entry name" value="ketoacyl-synt"/>
    <property type="match status" value="1"/>
</dbReference>
<dbReference type="PROSITE" id="PS52019">
    <property type="entry name" value="PKS_MFAS_DH"/>
    <property type="match status" value="1"/>
</dbReference>
<evidence type="ECO:0000256" key="51">
    <source>
        <dbReference type="ARBA" id="ARBA00049521"/>
    </source>
</evidence>
<comment type="catalytic activity">
    <reaction evidence="20">
        <text>(3R)-hydroxybutanoyl-[ACP] = (2E)-butenoyl-[ACP] + H2O</text>
        <dbReference type="Rhea" id="RHEA:41808"/>
        <dbReference type="Rhea" id="RHEA-COMP:9626"/>
        <dbReference type="Rhea" id="RHEA-COMP:9627"/>
        <dbReference type="ChEBI" id="CHEBI:15377"/>
        <dbReference type="ChEBI" id="CHEBI:78451"/>
        <dbReference type="ChEBI" id="CHEBI:78453"/>
    </reaction>
    <physiologicalReaction direction="left-to-right" evidence="20">
        <dbReference type="Rhea" id="RHEA:41809"/>
    </physiologicalReaction>
</comment>
<dbReference type="InterPro" id="IPR016035">
    <property type="entry name" value="Acyl_Trfase/lysoPLipase"/>
</dbReference>
<dbReference type="InterPro" id="IPR020802">
    <property type="entry name" value="TesA-like"/>
</dbReference>
<evidence type="ECO:0000256" key="52">
    <source>
        <dbReference type="ARBA" id="ARBA00049533"/>
    </source>
</evidence>
<dbReference type="Gene3D" id="3.90.180.10">
    <property type="entry name" value="Medium-chain alcohol dehydrogenases, catalytic domain"/>
    <property type="match status" value="1"/>
</dbReference>
<dbReference type="Gene3D" id="3.40.47.10">
    <property type="match status" value="1"/>
</dbReference>
<comment type="catalytic activity">
    <reaction evidence="34">
        <text>hexadecanoyl-[ACP] + malonyl-[ACP] + H(+) = 3-oxooctadecanoyl-[ACP] + holo-[ACP] + CO2</text>
        <dbReference type="Rhea" id="RHEA:41916"/>
        <dbReference type="Rhea" id="RHEA-COMP:9623"/>
        <dbReference type="Rhea" id="RHEA-COMP:9652"/>
        <dbReference type="Rhea" id="RHEA-COMP:9653"/>
        <dbReference type="Rhea" id="RHEA-COMP:9685"/>
        <dbReference type="ChEBI" id="CHEBI:15378"/>
        <dbReference type="ChEBI" id="CHEBI:16526"/>
        <dbReference type="ChEBI" id="CHEBI:64479"/>
        <dbReference type="ChEBI" id="CHEBI:78449"/>
        <dbReference type="ChEBI" id="CHEBI:78483"/>
        <dbReference type="ChEBI" id="CHEBI:78487"/>
    </reaction>
    <physiologicalReaction direction="left-to-right" evidence="34">
        <dbReference type="Rhea" id="RHEA:41917"/>
    </physiologicalReaction>
</comment>
<evidence type="ECO:0000256" key="23">
    <source>
        <dbReference type="ARBA" id="ARBA00047300"/>
    </source>
</evidence>
<evidence type="ECO:0000256" key="17">
    <source>
        <dbReference type="ARBA" id="ARBA00023398"/>
    </source>
</evidence>
<gene>
    <name evidence="58" type="ORF">CLV40_101646</name>
</gene>
<dbReference type="RefSeq" id="WP_104476637.1">
    <property type="nucleotide sequence ID" value="NZ_CP154825.1"/>
</dbReference>
<comment type="catalytic activity">
    <reaction evidence="19">
        <text>(3R)-hydroxyhexadecanoyl-[ACP] = (2E)-hexadecenoyl-[ACP] + H2O</text>
        <dbReference type="Rhea" id="RHEA:41908"/>
        <dbReference type="Rhea" id="RHEA-COMP:9650"/>
        <dbReference type="Rhea" id="RHEA-COMP:9651"/>
        <dbReference type="ChEBI" id="CHEBI:15377"/>
        <dbReference type="ChEBI" id="CHEBI:78480"/>
        <dbReference type="ChEBI" id="CHEBI:78481"/>
    </reaction>
    <physiologicalReaction direction="left-to-right" evidence="19">
        <dbReference type="Rhea" id="RHEA:41909"/>
    </physiologicalReaction>
</comment>
<keyword evidence="9" id="KW-0456">Lyase</keyword>
<dbReference type="GO" id="GO:0141148">
    <property type="term" value="F:enoyl-[acyl-carrier-protein] reductase (NADPH) activity"/>
    <property type="evidence" value="ECO:0007669"/>
    <property type="project" value="UniProtKB-EC"/>
</dbReference>
<organism evidence="58 59">
    <name type="scientific">Actinokineospora auranticolor</name>
    <dbReference type="NCBI Taxonomy" id="155976"/>
    <lineage>
        <taxon>Bacteria</taxon>
        <taxon>Bacillati</taxon>
        <taxon>Actinomycetota</taxon>
        <taxon>Actinomycetes</taxon>
        <taxon>Pseudonocardiales</taxon>
        <taxon>Pseudonocardiaceae</taxon>
        <taxon>Actinokineospora</taxon>
    </lineage>
</organism>
<evidence type="ECO:0000256" key="20">
    <source>
        <dbReference type="ARBA" id="ARBA00023402"/>
    </source>
</evidence>
<dbReference type="InterPro" id="IPR049900">
    <property type="entry name" value="PKS_mFAS_DH"/>
</dbReference>
<dbReference type="Gene3D" id="1.10.1200.10">
    <property type="entry name" value="ACP-like"/>
    <property type="match status" value="2"/>
</dbReference>
<comment type="catalytic activity">
    <reaction evidence="35">
        <text>(2E)-dodecenoyl-[ACP] + NADPH + H(+) = dodecanoyl-[ACP] + NADP(+)</text>
        <dbReference type="Rhea" id="RHEA:41880"/>
        <dbReference type="Rhea" id="RHEA-COMP:9643"/>
        <dbReference type="Rhea" id="RHEA-COMP:9644"/>
        <dbReference type="ChEBI" id="CHEBI:15378"/>
        <dbReference type="ChEBI" id="CHEBI:57783"/>
        <dbReference type="ChEBI" id="CHEBI:58349"/>
        <dbReference type="ChEBI" id="CHEBI:65264"/>
        <dbReference type="ChEBI" id="CHEBI:78472"/>
    </reaction>
    <physiologicalReaction direction="left-to-right" evidence="35">
        <dbReference type="Rhea" id="RHEA:41881"/>
    </physiologicalReaction>
</comment>